<protein>
    <recommendedName>
        <fullName evidence="4">HAF repeat-containing protein</fullName>
    </recommendedName>
</protein>
<sequence length="225" mass="23114">MRRQRALFCIAVLIFVLGAAPAVRPGLAAAPPPSTPTLTTIDVPGATFTQALGINNSGQIVGLYIDIAGLHGFLRQPAGTYTALNFPGAASTEAYGINTAGQVVGTYDLGGSGHGFVWQGGTFTTIDVPGATGTFPHGISDTGQIVGTYFKGGTHGFILQGGSFTTIDYPGARATEAYGINKTGQIVGLYFDGSQDHGYALQGRAIRRPLPRAAAGCASRRAPSP</sequence>
<organism evidence="2 3">
    <name type="scientific">Candidatus Segetimicrobium genomatis</name>
    <dbReference type="NCBI Taxonomy" id="2569760"/>
    <lineage>
        <taxon>Bacteria</taxon>
        <taxon>Bacillati</taxon>
        <taxon>Candidatus Sysuimicrobiota</taxon>
        <taxon>Candidatus Sysuimicrobiia</taxon>
        <taxon>Candidatus Sysuimicrobiales</taxon>
        <taxon>Candidatus Segetimicrobiaceae</taxon>
        <taxon>Candidatus Segetimicrobium</taxon>
    </lineage>
</organism>
<dbReference type="EMBL" id="VBAM01000351">
    <property type="protein sequence ID" value="TMJ09354.1"/>
    <property type="molecule type" value="Genomic_DNA"/>
</dbReference>
<gene>
    <name evidence="2" type="ORF">E6H02_09110</name>
</gene>
<keyword evidence="1" id="KW-0732">Signal</keyword>
<accession>A0A537LMW4</accession>
<reference evidence="2 3" key="1">
    <citation type="journal article" date="2019" name="Nat. Microbiol.">
        <title>Mediterranean grassland soil C-N compound turnover is dependent on rainfall and depth, and is mediated by genomically divergent microorganisms.</title>
        <authorList>
            <person name="Diamond S."/>
            <person name="Andeer P.F."/>
            <person name="Li Z."/>
            <person name="Crits-Christoph A."/>
            <person name="Burstein D."/>
            <person name="Anantharaman K."/>
            <person name="Lane K.R."/>
            <person name="Thomas B.C."/>
            <person name="Pan C."/>
            <person name="Northen T.R."/>
            <person name="Banfield J.F."/>
        </authorList>
    </citation>
    <scope>NUCLEOTIDE SEQUENCE [LARGE SCALE GENOMIC DNA]</scope>
    <source>
        <strain evidence="2">NP_5</strain>
    </source>
</reference>
<evidence type="ECO:0000313" key="2">
    <source>
        <dbReference type="EMBL" id="TMJ09354.1"/>
    </source>
</evidence>
<proteinExistence type="predicted"/>
<feature type="chain" id="PRO_5021914890" description="HAF repeat-containing protein" evidence="1">
    <location>
        <begin position="29"/>
        <end position="225"/>
    </location>
</feature>
<evidence type="ECO:0000256" key="1">
    <source>
        <dbReference type="SAM" id="SignalP"/>
    </source>
</evidence>
<evidence type="ECO:0008006" key="4">
    <source>
        <dbReference type="Google" id="ProtNLM"/>
    </source>
</evidence>
<feature type="signal peptide" evidence="1">
    <location>
        <begin position="1"/>
        <end position="28"/>
    </location>
</feature>
<comment type="caution">
    <text evidence="2">The sequence shown here is derived from an EMBL/GenBank/DDBJ whole genome shotgun (WGS) entry which is preliminary data.</text>
</comment>
<dbReference type="Proteomes" id="UP000320393">
    <property type="component" value="Unassembled WGS sequence"/>
</dbReference>
<dbReference type="AlphaFoldDB" id="A0A537LMW4"/>
<name>A0A537LMW4_9BACT</name>
<evidence type="ECO:0000313" key="3">
    <source>
        <dbReference type="Proteomes" id="UP000320393"/>
    </source>
</evidence>